<evidence type="ECO:0000256" key="1">
    <source>
        <dbReference type="SAM" id="MobiDB-lite"/>
    </source>
</evidence>
<protein>
    <submittedName>
        <fullName evidence="2">Uncharacterized protein</fullName>
    </submittedName>
</protein>
<organism evidence="2">
    <name type="scientific">bioreactor metagenome</name>
    <dbReference type="NCBI Taxonomy" id="1076179"/>
    <lineage>
        <taxon>unclassified sequences</taxon>
        <taxon>metagenomes</taxon>
        <taxon>ecological metagenomes</taxon>
    </lineage>
</organism>
<proteinExistence type="predicted"/>
<sequence>MVGEIAHRVQGLPGRTGGDQHPKPAHILLVGKGVEHGLQQVLRLRHLALTHGAAGQTPAGRFHDFPAVVPQQVQIVLGDPVIVHTGVHGRGGDLGAVAGQHGGGQHVVGQAVGQLSQHVGRGGRHQDQVGLVGQGDMLYLVLVSSVEGIYHGPVSGEGLEGQRGDKFGGVGRHQHMDVCPLLYQGGRQPRRLKAGDAAGDTQQHSFSVQHIQNLNSRYLNHYNKSNPVL</sequence>
<feature type="region of interest" description="Disordered" evidence="1">
    <location>
        <begin position="1"/>
        <end position="23"/>
    </location>
</feature>
<dbReference type="AlphaFoldDB" id="A0A645F867"/>
<name>A0A645F867_9ZZZZ</name>
<comment type="caution">
    <text evidence="2">The sequence shown here is derived from an EMBL/GenBank/DDBJ whole genome shotgun (WGS) entry which is preliminary data.</text>
</comment>
<gene>
    <name evidence="2" type="ORF">SDC9_157722</name>
</gene>
<accession>A0A645F867</accession>
<dbReference type="EMBL" id="VSSQ01056571">
    <property type="protein sequence ID" value="MPN10427.1"/>
    <property type="molecule type" value="Genomic_DNA"/>
</dbReference>
<reference evidence="2" key="1">
    <citation type="submission" date="2019-08" db="EMBL/GenBank/DDBJ databases">
        <authorList>
            <person name="Kucharzyk K."/>
            <person name="Murdoch R.W."/>
            <person name="Higgins S."/>
            <person name="Loffler F."/>
        </authorList>
    </citation>
    <scope>NUCLEOTIDE SEQUENCE</scope>
</reference>
<evidence type="ECO:0000313" key="2">
    <source>
        <dbReference type="EMBL" id="MPN10427.1"/>
    </source>
</evidence>